<dbReference type="PANTHER" id="PTHR46368:SF4">
    <property type="entry name" value="OS10G0403700 PROTEIN"/>
    <property type="match status" value="1"/>
</dbReference>
<dbReference type="VEuPathDB" id="TriTrypDB:TM35_000132570"/>
<dbReference type="Pfam" id="PF22725">
    <property type="entry name" value="GFO_IDH_MocA_C3"/>
    <property type="match status" value="1"/>
</dbReference>
<keyword evidence="5" id="KW-1185">Reference proteome</keyword>
<sequence>MTQPIRVGLLGASAIAGKVWRAIQAAGLVVTAVGSRNPSKAETFVQECSTELHIDVDKRPRVCTYDELVTSDDVDIVYISIPVMERLTWVMKCAHNGKHVVGEKPPAENADVLQSWLDQLRVKKLLYMDGTMFSHGPWLKKLLQTIPRCGSIRRLTATLTWYADEENQKTNIRFNPALENLGALGDCGWYCVRAMLHIMQFHMPISAVGRILETNDKGAIVAFSGELTFNLGAENITGFFYCGFNSAAQAELTISGTTGIIESPNIYNPITKPPGHASFKFIDASTKACGTKLTVKRDEDIIEVPEEDGYFQEAEMWRDVAASLSPDAEGRLVASAEAIQKWGRMSWMTQFVLDKLLESARMQVS</sequence>
<dbReference type="Pfam" id="PF01408">
    <property type="entry name" value="GFO_IDH_MocA"/>
    <property type="match status" value="1"/>
</dbReference>
<dbReference type="Gene3D" id="3.40.50.720">
    <property type="entry name" value="NAD(P)-binding Rossmann-like Domain"/>
    <property type="match status" value="1"/>
</dbReference>
<dbReference type="GO" id="GO:0000166">
    <property type="term" value="F:nucleotide binding"/>
    <property type="evidence" value="ECO:0007669"/>
    <property type="project" value="InterPro"/>
</dbReference>
<dbReference type="STRING" id="67003.A0A1X0NXP4"/>
<gene>
    <name evidence="4" type="ORF">TM35_000132570</name>
</gene>
<feature type="domain" description="GFO/IDH/MocA-like oxidoreductase" evidence="3">
    <location>
        <begin position="149"/>
        <end position="262"/>
    </location>
</feature>
<protein>
    <submittedName>
        <fullName evidence="4">Oxidoreductase-like protein</fullName>
    </submittedName>
</protein>
<evidence type="ECO:0000259" key="2">
    <source>
        <dbReference type="Pfam" id="PF01408"/>
    </source>
</evidence>
<reference evidence="4 5" key="1">
    <citation type="submission" date="2017-03" db="EMBL/GenBank/DDBJ databases">
        <title>An alternative strategy for trypanosome survival in the mammalian bloodstream revealed through genome and transcriptome analysis of the ubiquitous bovine parasite Trypanosoma (Megatrypanum) theileri.</title>
        <authorList>
            <person name="Kelly S."/>
            <person name="Ivens A."/>
            <person name="Mott A."/>
            <person name="O'Neill E."/>
            <person name="Emms D."/>
            <person name="Macleod O."/>
            <person name="Voorheis P."/>
            <person name="Matthews J."/>
            <person name="Matthews K."/>
            <person name="Carrington M."/>
        </authorList>
    </citation>
    <scope>NUCLEOTIDE SEQUENCE [LARGE SCALE GENOMIC DNA]</scope>
    <source>
        <strain evidence="4">Edinburgh</strain>
    </source>
</reference>
<name>A0A1X0NXP4_9TRYP</name>
<dbReference type="OrthoDB" id="277322at2759"/>
<dbReference type="Proteomes" id="UP000192257">
    <property type="component" value="Unassembled WGS sequence"/>
</dbReference>
<comment type="caution">
    <text evidence="4">The sequence shown here is derived from an EMBL/GenBank/DDBJ whole genome shotgun (WGS) entry which is preliminary data.</text>
</comment>
<dbReference type="PANTHER" id="PTHR46368">
    <property type="match status" value="1"/>
</dbReference>
<dbReference type="AlphaFoldDB" id="A0A1X0NXP4"/>
<evidence type="ECO:0000313" key="4">
    <source>
        <dbReference type="EMBL" id="ORC89253.1"/>
    </source>
</evidence>
<organism evidence="4 5">
    <name type="scientific">Trypanosoma theileri</name>
    <dbReference type="NCBI Taxonomy" id="67003"/>
    <lineage>
        <taxon>Eukaryota</taxon>
        <taxon>Discoba</taxon>
        <taxon>Euglenozoa</taxon>
        <taxon>Kinetoplastea</taxon>
        <taxon>Metakinetoplastina</taxon>
        <taxon>Trypanosomatida</taxon>
        <taxon>Trypanosomatidae</taxon>
        <taxon>Trypanosoma</taxon>
    </lineage>
</organism>
<dbReference type="SUPFAM" id="SSF55347">
    <property type="entry name" value="Glyceraldehyde-3-phosphate dehydrogenase-like, C-terminal domain"/>
    <property type="match status" value="1"/>
</dbReference>
<proteinExistence type="inferred from homology"/>
<comment type="similarity">
    <text evidence="1">Belongs to the Gfo/Idh/MocA family.</text>
</comment>
<dbReference type="RefSeq" id="XP_028883319.1">
    <property type="nucleotide sequence ID" value="XM_029025473.1"/>
</dbReference>
<accession>A0A1X0NXP4</accession>
<evidence type="ECO:0000313" key="5">
    <source>
        <dbReference type="Proteomes" id="UP000192257"/>
    </source>
</evidence>
<dbReference type="EMBL" id="NBCO01000013">
    <property type="protein sequence ID" value="ORC89253.1"/>
    <property type="molecule type" value="Genomic_DNA"/>
</dbReference>
<dbReference type="InterPro" id="IPR036291">
    <property type="entry name" value="NAD(P)-bd_dom_sf"/>
</dbReference>
<dbReference type="GeneID" id="39985253"/>
<dbReference type="Gene3D" id="3.30.360.10">
    <property type="entry name" value="Dihydrodipicolinate Reductase, domain 2"/>
    <property type="match status" value="1"/>
</dbReference>
<dbReference type="InterPro" id="IPR000683">
    <property type="entry name" value="Gfo/Idh/MocA-like_OxRdtase_N"/>
</dbReference>
<dbReference type="InterPro" id="IPR055170">
    <property type="entry name" value="GFO_IDH_MocA-like_dom"/>
</dbReference>
<evidence type="ECO:0000259" key="3">
    <source>
        <dbReference type="Pfam" id="PF22725"/>
    </source>
</evidence>
<feature type="domain" description="Gfo/Idh/MocA-like oxidoreductase N-terminal" evidence="2">
    <location>
        <begin position="5"/>
        <end position="128"/>
    </location>
</feature>
<dbReference type="SUPFAM" id="SSF51735">
    <property type="entry name" value="NAD(P)-binding Rossmann-fold domains"/>
    <property type="match status" value="1"/>
</dbReference>
<evidence type="ECO:0000256" key="1">
    <source>
        <dbReference type="ARBA" id="ARBA00010928"/>
    </source>
</evidence>